<protein>
    <recommendedName>
        <fullName evidence="3">Phytanoyl-CoA dioxygenase</fullName>
    </recommendedName>
</protein>
<dbReference type="Proteomes" id="UP000230859">
    <property type="component" value="Unassembled WGS sequence"/>
</dbReference>
<organism evidence="1 2">
    <name type="scientific">Candidatus Abzuiibacterium crystallinum</name>
    <dbReference type="NCBI Taxonomy" id="1974748"/>
    <lineage>
        <taxon>Bacteria</taxon>
        <taxon>Pseudomonadati</taxon>
        <taxon>Candidatus Omnitrophota</taxon>
        <taxon>Candidatus Abzuiibacterium</taxon>
    </lineage>
</organism>
<dbReference type="SUPFAM" id="SSF51197">
    <property type="entry name" value="Clavaminate synthase-like"/>
    <property type="match status" value="1"/>
</dbReference>
<gene>
    <name evidence="1" type="ORF">COV74_03210</name>
</gene>
<evidence type="ECO:0008006" key="3">
    <source>
        <dbReference type="Google" id="ProtNLM"/>
    </source>
</evidence>
<reference evidence="1 2" key="1">
    <citation type="submission" date="2017-09" db="EMBL/GenBank/DDBJ databases">
        <title>Depth-based differentiation of microbial function through sediment-hosted aquifers and enrichment of novel symbionts in the deep terrestrial subsurface.</title>
        <authorList>
            <person name="Probst A.J."/>
            <person name="Ladd B."/>
            <person name="Jarett J.K."/>
            <person name="Geller-Mcgrath D.E."/>
            <person name="Sieber C.M."/>
            <person name="Emerson J.B."/>
            <person name="Anantharaman K."/>
            <person name="Thomas B.C."/>
            <person name="Malmstrom R."/>
            <person name="Stieglmeier M."/>
            <person name="Klingl A."/>
            <person name="Woyke T."/>
            <person name="Ryan C.M."/>
            <person name="Banfield J.F."/>
        </authorList>
    </citation>
    <scope>NUCLEOTIDE SEQUENCE [LARGE SCALE GENOMIC DNA]</scope>
    <source>
        <strain evidence="1">CG11_big_fil_rev_8_21_14_0_20_45_26</strain>
    </source>
</reference>
<evidence type="ECO:0000313" key="1">
    <source>
        <dbReference type="EMBL" id="PIQ86854.1"/>
    </source>
</evidence>
<comment type="caution">
    <text evidence="1">The sequence shown here is derived from an EMBL/GenBank/DDBJ whole genome shotgun (WGS) entry which is preliminary data.</text>
</comment>
<name>A0A2H0LT59_9BACT</name>
<sequence>MRLLHPLLGILMLDKEALTALQQAAEVLIHDSAPGMVMGDMPTFLKKVERGDMHIDATAGSIVKISVHNFVSYARFHQRVCKLLEQLKILDKVTSLSLVNFRLMSGKMPDKKNLNRPYATTKTHLDVWSGEPADIAHVWVALFGDVTNTTMELFEPPDAIFQEKWFKTLDQYDQGEKLPKMKQIKLKHQIGQVILFDGACPHKTSLLNGQPRVSFDVKLCRKKMAATQSFASAYVTTDQFEEIFNNGKIG</sequence>
<accession>A0A2H0LT59</accession>
<evidence type="ECO:0000313" key="2">
    <source>
        <dbReference type="Proteomes" id="UP000230859"/>
    </source>
</evidence>
<proteinExistence type="predicted"/>
<dbReference type="EMBL" id="PCVY01000028">
    <property type="protein sequence ID" value="PIQ86854.1"/>
    <property type="molecule type" value="Genomic_DNA"/>
</dbReference>
<dbReference type="AlphaFoldDB" id="A0A2H0LT59"/>